<dbReference type="GO" id="GO:0051539">
    <property type="term" value="F:4 iron, 4 sulfur cluster binding"/>
    <property type="evidence" value="ECO:0007669"/>
    <property type="project" value="TreeGrafter"/>
</dbReference>
<dbReference type="HOGENOM" id="CLU_030330_0_0_12"/>
<gene>
    <name evidence="1" type="ORF">L21SP2_0209</name>
</gene>
<dbReference type="Pfam" id="PF20903">
    <property type="entry name" value="SPL"/>
    <property type="match status" value="1"/>
</dbReference>
<dbReference type="PANTHER" id="PTHR37822">
    <property type="entry name" value="SPORE PHOTOPRODUCT LYASE-RELATED"/>
    <property type="match status" value="1"/>
</dbReference>
<dbReference type="PANTHER" id="PTHR37822:SF2">
    <property type="entry name" value="SPORE PHOTOPRODUCT LYASE"/>
    <property type="match status" value="1"/>
</dbReference>
<keyword evidence="2" id="KW-1185">Reference proteome</keyword>
<dbReference type="AlphaFoldDB" id="V5WEQ6"/>
<dbReference type="GO" id="GO:1904047">
    <property type="term" value="F:S-adenosyl-L-methionine binding"/>
    <property type="evidence" value="ECO:0007669"/>
    <property type="project" value="TreeGrafter"/>
</dbReference>
<dbReference type="EMBL" id="CP006939">
    <property type="protein sequence ID" value="AHC13651.1"/>
    <property type="molecule type" value="Genomic_DNA"/>
</dbReference>
<keyword evidence="1" id="KW-0456">Lyase</keyword>
<evidence type="ECO:0000313" key="2">
    <source>
        <dbReference type="Proteomes" id="UP000018680"/>
    </source>
</evidence>
<dbReference type="Gene3D" id="3.80.30.30">
    <property type="match status" value="1"/>
</dbReference>
<name>V5WEQ6_9SPIO</name>
<dbReference type="KEGG" id="slr:L21SP2_0209"/>
<dbReference type="Proteomes" id="UP000018680">
    <property type="component" value="Chromosome"/>
</dbReference>
<dbReference type="eggNOG" id="COG1533">
    <property type="taxonomic scope" value="Bacteria"/>
</dbReference>
<dbReference type="PATRIC" id="fig|1307761.3.peg.210"/>
<proteinExistence type="predicted"/>
<dbReference type="GO" id="GO:0042601">
    <property type="term" value="C:endospore-forming forespore"/>
    <property type="evidence" value="ECO:0007669"/>
    <property type="project" value="TreeGrafter"/>
</dbReference>
<protein>
    <submittedName>
        <fullName evidence="1">Spore photoproduct lyase</fullName>
    </submittedName>
</protein>
<evidence type="ECO:0000313" key="1">
    <source>
        <dbReference type="EMBL" id="AHC13651.1"/>
    </source>
</evidence>
<organism evidence="1 2">
    <name type="scientific">Salinispira pacifica</name>
    <dbReference type="NCBI Taxonomy" id="1307761"/>
    <lineage>
        <taxon>Bacteria</taxon>
        <taxon>Pseudomonadati</taxon>
        <taxon>Spirochaetota</taxon>
        <taxon>Spirochaetia</taxon>
        <taxon>Spirochaetales</taxon>
        <taxon>Spirochaetaceae</taxon>
        <taxon>Salinispira</taxon>
    </lineage>
</organism>
<dbReference type="GO" id="GO:0003913">
    <property type="term" value="F:DNA photolyase activity"/>
    <property type="evidence" value="ECO:0007669"/>
    <property type="project" value="TreeGrafter"/>
</dbReference>
<sequence>MNEFYLNNISQLYIHRSVEKLPGTLRGLEKLRELGIHEHRVVNDRSEIPGEHLRQSTLYLSPVRGEPLGHCPGSKGHICCNYHTLDLYMGCSLGCSYCVMQSYLNFSPITIQMDTSPMIDSIRRLAETNPDRQIRVGTGEVGDSLLFDPLFQLNGELMAALADIPNLVLEFKTKTDYVDHLLQLPGRKFTVIGFSLNTDEISRAEDGYSVSIIRRFEAAKRVLDAGMSVAFHFDPMIRSGDWKPGYEKLCNSILELHQYALEECEDPGNGLWPIAWVSMGTVRFTSALRDKIADRPYLYDEYSRGRDGKFRYLQPLRAELYRLIHGNLQPILEGERPLRLYMCMESDAMWRQVFGNTPAHIPELKPIFQPLRSAP</sequence>
<dbReference type="CDD" id="cd01335">
    <property type="entry name" value="Radical_SAM"/>
    <property type="match status" value="1"/>
</dbReference>
<accession>V5WEQ6</accession>
<reference evidence="1 2" key="1">
    <citation type="journal article" date="2015" name="Stand. Genomic Sci.">
        <title>Complete genome sequence and description of Salinispira pacifica gen. nov., sp. nov., a novel spirochaete isolated form a hypersaline microbial mat.</title>
        <authorList>
            <person name="Ben Hania W."/>
            <person name="Joseph M."/>
            <person name="Schumann P."/>
            <person name="Bunk B."/>
            <person name="Fiebig A."/>
            <person name="Sproer C."/>
            <person name="Klenk H.P."/>
            <person name="Fardeau M.L."/>
            <person name="Spring S."/>
        </authorList>
    </citation>
    <scope>NUCLEOTIDE SEQUENCE [LARGE SCALE GENOMIC DNA]</scope>
    <source>
        <strain evidence="1 2">L21-RPul-D2</strain>
    </source>
</reference>
<dbReference type="Gene3D" id="3.40.50.12110">
    <property type="match status" value="1"/>
</dbReference>
<dbReference type="STRING" id="1307761.L21SP2_0209"/>
<dbReference type="InterPro" id="IPR049539">
    <property type="entry name" value="SPL"/>
</dbReference>